<dbReference type="Gene3D" id="3.40.1360.10">
    <property type="match status" value="1"/>
</dbReference>
<dbReference type="Pfam" id="PF23947">
    <property type="entry name" value="DUF7281"/>
    <property type="match status" value="1"/>
</dbReference>
<dbReference type="RefSeq" id="WP_104427808.1">
    <property type="nucleotide sequence ID" value="NZ_PTIZ01000002.1"/>
</dbReference>
<dbReference type="InterPro" id="IPR036078">
    <property type="entry name" value="Spo11/TopoVI_A_sf"/>
</dbReference>
<dbReference type="AlphaFoldDB" id="A0A2S6HI38"/>
<proteinExistence type="predicted"/>
<dbReference type="SUPFAM" id="SSF56726">
    <property type="entry name" value="DNA topoisomerase IV, alpha subunit"/>
    <property type="match status" value="1"/>
</dbReference>
<feature type="domain" description="DUF7281" evidence="1">
    <location>
        <begin position="100"/>
        <end position="282"/>
    </location>
</feature>
<comment type="caution">
    <text evidence="2">The sequence shown here is derived from an EMBL/GenBank/DDBJ whole genome shotgun (WGS) entry which is preliminary data.</text>
</comment>
<sequence>MNKQLLSVIERAIRSDNQLFPLNQSWEYLHRQYNIGQTQGNKLKVTQQDKDDLIAVVKHEDGIDLEQISVADFAAMNREAALAFALDEKIAGQSVKKNRLAIKALTGRALKINGLSYSLPGSGYLDMALADITGTAHNCILLIENYRCFDRLENMQLNLPARYADPLVLYRGDNDYSEKTVRQLLAQLNLPVLAMADLDPQGLSIAQSFPHIVGLIAPCLADLEALLKDKQKANSRLYDKQLAGCQNALSTSPHGLIRQLWGMMKKHQAGIVQEYWLQAGYALVVHGLDPAEHR</sequence>
<dbReference type="EMBL" id="PTIZ01000002">
    <property type="protein sequence ID" value="PPK77053.1"/>
    <property type="molecule type" value="Genomic_DNA"/>
</dbReference>
<dbReference type="GO" id="GO:0005694">
    <property type="term" value="C:chromosome"/>
    <property type="evidence" value="ECO:0007669"/>
    <property type="project" value="InterPro"/>
</dbReference>
<evidence type="ECO:0000313" key="2">
    <source>
        <dbReference type="EMBL" id="PPK77053.1"/>
    </source>
</evidence>
<organism evidence="2 3">
    <name type="scientific">Methylobacter tundripaludum</name>
    <dbReference type="NCBI Taxonomy" id="173365"/>
    <lineage>
        <taxon>Bacteria</taxon>
        <taxon>Pseudomonadati</taxon>
        <taxon>Pseudomonadota</taxon>
        <taxon>Gammaproteobacteria</taxon>
        <taxon>Methylococcales</taxon>
        <taxon>Methylococcaceae</taxon>
        <taxon>Methylobacter</taxon>
    </lineage>
</organism>
<protein>
    <recommendedName>
        <fullName evidence="1">DUF7281 domain-containing protein</fullName>
    </recommendedName>
</protein>
<gene>
    <name evidence="2" type="ORF">B0F87_102159</name>
</gene>
<dbReference type="InterPro" id="IPR055705">
    <property type="entry name" value="DUF7281"/>
</dbReference>
<dbReference type="Proteomes" id="UP000240010">
    <property type="component" value="Unassembled WGS sequence"/>
</dbReference>
<accession>A0A2S6HI38</accession>
<dbReference type="GO" id="GO:0003677">
    <property type="term" value="F:DNA binding"/>
    <property type="evidence" value="ECO:0007669"/>
    <property type="project" value="InterPro"/>
</dbReference>
<evidence type="ECO:0000313" key="3">
    <source>
        <dbReference type="Proteomes" id="UP000240010"/>
    </source>
</evidence>
<name>A0A2S6HI38_9GAMM</name>
<evidence type="ECO:0000259" key="1">
    <source>
        <dbReference type="Pfam" id="PF23947"/>
    </source>
</evidence>
<reference evidence="2 3" key="1">
    <citation type="submission" date="2018-02" db="EMBL/GenBank/DDBJ databases">
        <title>Subsurface microbial communities from deep shales in Ohio and West Virginia, USA.</title>
        <authorList>
            <person name="Wrighton K."/>
        </authorList>
    </citation>
    <scope>NUCLEOTIDE SEQUENCE [LARGE SCALE GENOMIC DNA]</scope>
    <source>
        <strain evidence="2 3">OWC-DMM</strain>
    </source>
</reference>